<reference evidence="1" key="1">
    <citation type="submission" date="2020-03" db="EMBL/GenBank/DDBJ databases">
        <title>The deep terrestrial virosphere.</title>
        <authorList>
            <person name="Holmfeldt K."/>
            <person name="Nilsson E."/>
            <person name="Simone D."/>
            <person name="Lopez-Fernandez M."/>
            <person name="Wu X."/>
            <person name="de Brujin I."/>
            <person name="Lundin D."/>
            <person name="Andersson A."/>
            <person name="Bertilsson S."/>
            <person name="Dopson M."/>
        </authorList>
    </citation>
    <scope>NUCLEOTIDE SEQUENCE</scope>
    <source>
        <strain evidence="1">MM415A03150</strain>
        <strain evidence="2">MM415B04520</strain>
    </source>
</reference>
<dbReference type="AlphaFoldDB" id="A0A6M3JRZ9"/>
<evidence type="ECO:0000313" key="1">
    <source>
        <dbReference type="EMBL" id="QJA71527.1"/>
    </source>
</evidence>
<organism evidence="1">
    <name type="scientific">viral metagenome</name>
    <dbReference type="NCBI Taxonomy" id="1070528"/>
    <lineage>
        <taxon>unclassified sequences</taxon>
        <taxon>metagenomes</taxon>
        <taxon>organismal metagenomes</taxon>
    </lineage>
</organism>
<dbReference type="EMBL" id="MT143087">
    <property type="protein sequence ID" value="QJA92674.1"/>
    <property type="molecule type" value="Genomic_DNA"/>
</dbReference>
<sequence length="48" mass="5875">MDYILRNIDRELWIKIKHLCLDEKINIRQLIMILLRQYVEKTGTDNSD</sequence>
<protein>
    <submittedName>
        <fullName evidence="1">Uncharacterized protein</fullName>
    </submittedName>
</protein>
<evidence type="ECO:0000313" key="2">
    <source>
        <dbReference type="EMBL" id="QJA92674.1"/>
    </source>
</evidence>
<proteinExistence type="predicted"/>
<name>A0A6M3JRZ9_9ZZZZ</name>
<accession>A0A6M3JRZ9</accession>
<dbReference type="EMBL" id="MT141879">
    <property type="protein sequence ID" value="QJA71527.1"/>
    <property type="molecule type" value="Genomic_DNA"/>
</dbReference>
<gene>
    <name evidence="1" type="ORF">MM415A03150_0011</name>
    <name evidence="2" type="ORF">MM415B04520_0004</name>
</gene>